<proteinExistence type="inferred from homology"/>
<dbReference type="Pfam" id="PF02604">
    <property type="entry name" value="PhdYeFM_antitox"/>
    <property type="match status" value="1"/>
</dbReference>
<evidence type="ECO:0000256" key="2">
    <source>
        <dbReference type="RuleBase" id="RU362080"/>
    </source>
</evidence>
<dbReference type="Gene3D" id="3.40.1620.10">
    <property type="entry name" value="YefM-like domain"/>
    <property type="match status" value="1"/>
</dbReference>
<dbReference type="GeneID" id="69570831"/>
<dbReference type="Proteomes" id="UP000014104">
    <property type="component" value="Unassembled WGS sequence"/>
</dbReference>
<reference evidence="4 6" key="2">
    <citation type="submission" date="2013-03" db="EMBL/GenBank/DDBJ databases">
        <title>The Genome Sequence of Enterococcus avium ATCC_14025 (PacBio/Illumina hybrid assembly).</title>
        <authorList>
            <consortium name="The Broad Institute Genomics Platform"/>
            <consortium name="The Broad Institute Genome Sequencing Center for Infectious Disease"/>
            <person name="Earl A."/>
            <person name="Russ C."/>
            <person name="Gilmore M."/>
            <person name="Surin D."/>
            <person name="Walker B."/>
            <person name="Young S."/>
            <person name="Zeng Q."/>
            <person name="Gargeya S."/>
            <person name="Fitzgerald M."/>
            <person name="Haas B."/>
            <person name="Abouelleil A."/>
            <person name="Allen A.W."/>
            <person name="Alvarado L."/>
            <person name="Arachchi H.M."/>
            <person name="Berlin A.M."/>
            <person name="Chapman S.B."/>
            <person name="Gainer-Dewar J."/>
            <person name="Goldberg J."/>
            <person name="Griggs A."/>
            <person name="Gujja S."/>
            <person name="Hansen M."/>
            <person name="Howarth C."/>
            <person name="Imamovic A."/>
            <person name="Ireland A."/>
            <person name="Larimer J."/>
            <person name="McCowan C."/>
            <person name="Murphy C."/>
            <person name="Pearson M."/>
            <person name="Poon T.W."/>
            <person name="Priest M."/>
            <person name="Roberts A."/>
            <person name="Saif S."/>
            <person name="Shea T."/>
            <person name="Sisk P."/>
            <person name="Sykes S."/>
            <person name="Wortman J."/>
            <person name="Nusbaum C."/>
            <person name="Birren B."/>
        </authorList>
    </citation>
    <scope>NUCLEOTIDE SEQUENCE [LARGE SCALE GENOMIC DNA]</scope>
    <source>
        <strain evidence="4 6">ATCC 14025</strain>
    </source>
</reference>
<comment type="function">
    <text evidence="2">Antitoxin component of a type II toxin-antitoxin (TA) system.</text>
</comment>
<comment type="caution">
    <text evidence="4">The sequence shown here is derived from an EMBL/GenBank/DDBJ whole genome shotgun (WGS) entry which is preliminary data.</text>
</comment>
<evidence type="ECO:0000313" key="3">
    <source>
        <dbReference type="EMBL" id="EOT51207.1"/>
    </source>
</evidence>
<evidence type="ECO:0000313" key="5">
    <source>
        <dbReference type="Proteomes" id="UP000014104"/>
    </source>
</evidence>
<reference evidence="3 5" key="1">
    <citation type="submission" date="2013-03" db="EMBL/GenBank/DDBJ databases">
        <title>The Genome Sequence of Enterococcus avium ATCC_14025 (Illumina only assembly).</title>
        <authorList>
            <consortium name="The Broad Institute Genomics Platform"/>
            <consortium name="The Broad Institute Genome Sequencing Center for Infectious Disease"/>
            <person name="Earl A."/>
            <person name="Russ C."/>
            <person name="Gilmore M."/>
            <person name="Surin D."/>
            <person name="Walker B."/>
            <person name="Young S."/>
            <person name="Zeng Q."/>
            <person name="Gargeya S."/>
            <person name="Fitzgerald M."/>
            <person name="Haas B."/>
            <person name="Abouelleil A."/>
            <person name="Allen A.W."/>
            <person name="Alvarado L."/>
            <person name="Arachchi H.M."/>
            <person name="Berlin A.M."/>
            <person name="Chapman S.B."/>
            <person name="Gainer-Dewar J."/>
            <person name="Goldberg J."/>
            <person name="Griggs A."/>
            <person name="Gujja S."/>
            <person name="Hansen M."/>
            <person name="Howarth C."/>
            <person name="Imamovic A."/>
            <person name="Ireland A."/>
            <person name="Larimer J."/>
            <person name="McCowan C."/>
            <person name="Murphy C."/>
            <person name="Pearson M."/>
            <person name="Poon T.W."/>
            <person name="Priest M."/>
            <person name="Roberts A."/>
            <person name="Saif S."/>
            <person name="Shea T."/>
            <person name="Sisk P."/>
            <person name="Sykes S."/>
            <person name="Wortman J."/>
            <person name="Nusbaum C."/>
            <person name="Birren B."/>
        </authorList>
    </citation>
    <scope>NUCLEOTIDE SEQUENCE [LARGE SCALE GENOMIC DNA]</scope>
    <source>
        <strain evidence="3 5">ATCC 14025</strain>
    </source>
</reference>
<name>A0AAV3J2E5_ENTAV</name>
<organism evidence="4 6">
    <name type="scientific">Enterococcus avium ATCC 14025</name>
    <dbReference type="NCBI Taxonomy" id="1140002"/>
    <lineage>
        <taxon>Bacteria</taxon>
        <taxon>Bacillati</taxon>
        <taxon>Bacillota</taxon>
        <taxon>Bacilli</taxon>
        <taxon>Lactobacillales</taxon>
        <taxon>Enterococcaceae</taxon>
        <taxon>Enterococcus</taxon>
    </lineage>
</organism>
<sequence>MPNIIVTPYEAKKRLRKLLEEVNTTHQEVEIIGDTTEESAVLIALSDWRAIQETLMLMKTETLAIVKKREKDGTGYTSIEKINWDNL</sequence>
<dbReference type="AlphaFoldDB" id="A0AAV3J2E5"/>
<dbReference type="NCBIfam" id="TIGR01552">
    <property type="entry name" value="phd_fam"/>
    <property type="match status" value="1"/>
</dbReference>
<evidence type="ECO:0000256" key="1">
    <source>
        <dbReference type="ARBA" id="ARBA00009981"/>
    </source>
</evidence>
<evidence type="ECO:0000313" key="6">
    <source>
        <dbReference type="Proteomes" id="UP000014107"/>
    </source>
</evidence>
<keyword evidence="5" id="KW-1185">Reference proteome</keyword>
<dbReference type="EMBL" id="ASWL01000002">
    <property type="protein sequence ID" value="EOU23484.1"/>
    <property type="molecule type" value="Genomic_DNA"/>
</dbReference>
<evidence type="ECO:0000313" key="4">
    <source>
        <dbReference type="EMBL" id="EOU23484.1"/>
    </source>
</evidence>
<comment type="similarity">
    <text evidence="1 2">Belongs to the phD/YefM antitoxin family.</text>
</comment>
<dbReference type="SUPFAM" id="SSF143120">
    <property type="entry name" value="YefM-like"/>
    <property type="match status" value="1"/>
</dbReference>
<dbReference type="InterPro" id="IPR006442">
    <property type="entry name" value="Antitoxin_Phd/YefM"/>
</dbReference>
<dbReference type="InterPro" id="IPR036165">
    <property type="entry name" value="YefM-like_sf"/>
</dbReference>
<dbReference type="RefSeq" id="WP_016178404.1">
    <property type="nucleotide sequence ID" value="NZ_KE136357.1"/>
</dbReference>
<accession>A0AAV3J2E5</accession>
<dbReference type="EMBL" id="AHYV01000005">
    <property type="protein sequence ID" value="EOT51207.1"/>
    <property type="molecule type" value="Genomic_DNA"/>
</dbReference>
<protein>
    <recommendedName>
        <fullName evidence="2">Antitoxin</fullName>
    </recommendedName>
</protein>
<dbReference type="Proteomes" id="UP000014107">
    <property type="component" value="Unassembled WGS sequence"/>
</dbReference>
<gene>
    <name evidence="4" type="ORF">I570_01348</name>
    <name evidence="3" type="ORF">OMU_00537</name>
</gene>